<keyword evidence="3" id="KW-1185">Reference proteome</keyword>
<dbReference type="OrthoDB" id="118193at2759"/>
<dbReference type="GO" id="GO:0006310">
    <property type="term" value="P:DNA recombination"/>
    <property type="evidence" value="ECO:0007669"/>
    <property type="project" value="UniProtKB-KW"/>
</dbReference>
<protein>
    <recommendedName>
        <fullName evidence="4">Tyr recombinase domain-containing protein</fullName>
    </recommendedName>
</protein>
<evidence type="ECO:0000313" key="3">
    <source>
        <dbReference type="Proteomes" id="UP000237271"/>
    </source>
</evidence>
<comment type="caution">
    <text evidence="2">The sequence shown here is derived from an EMBL/GenBank/DDBJ whole genome shotgun (WGS) entry which is preliminary data.</text>
</comment>
<sequence>MASSVVLRLRCPAPCRPPPRYARDVSVVATFQPKVPHHNRDPLPASIALDFHQAHHRVLLSLGYYVLLRCSEYLARCNILFIDNGGTRATDRDTANSVTVIFKSSKTDRLGESTTRTLSRSGSSWLCPEPAAWALVAEGTNAGRPEASPMCALPEGSIPTADGVTRWIKLAARQCGHDETRYSIHSLRSGGATALFSAGSAVMIIKLHNRWRSDCFQRYIHINNASTTNISRTYDTGRRSRASRKDKDRRIATLIRGSPQEEIWLSIRLRSESTATFNEINSRMESDDPRETGK</sequence>
<name>A0A2P4X4P8_9STRA</name>
<evidence type="ECO:0000256" key="1">
    <source>
        <dbReference type="ARBA" id="ARBA00023172"/>
    </source>
</evidence>
<gene>
    <name evidence="2" type="ORF">PHPALM_30623</name>
</gene>
<organism evidence="2 3">
    <name type="scientific">Phytophthora palmivora</name>
    <dbReference type="NCBI Taxonomy" id="4796"/>
    <lineage>
        <taxon>Eukaryota</taxon>
        <taxon>Sar</taxon>
        <taxon>Stramenopiles</taxon>
        <taxon>Oomycota</taxon>
        <taxon>Peronosporomycetes</taxon>
        <taxon>Peronosporales</taxon>
        <taxon>Peronosporaceae</taxon>
        <taxon>Phytophthora</taxon>
    </lineage>
</organism>
<dbReference type="GO" id="GO:0015074">
    <property type="term" value="P:DNA integration"/>
    <property type="evidence" value="ECO:0007669"/>
    <property type="project" value="InterPro"/>
</dbReference>
<dbReference type="InterPro" id="IPR052925">
    <property type="entry name" value="Phage_Integrase-like_Recomb"/>
</dbReference>
<dbReference type="Gene3D" id="1.10.443.10">
    <property type="entry name" value="Intergrase catalytic core"/>
    <property type="match status" value="1"/>
</dbReference>
<dbReference type="InterPro" id="IPR011010">
    <property type="entry name" value="DNA_brk_join_enz"/>
</dbReference>
<keyword evidence="1" id="KW-0233">DNA recombination</keyword>
<dbReference type="SUPFAM" id="SSF56349">
    <property type="entry name" value="DNA breaking-rejoining enzymes"/>
    <property type="match status" value="1"/>
</dbReference>
<evidence type="ECO:0000313" key="2">
    <source>
        <dbReference type="EMBL" id="POM60525.1"/>
    </source>
</evidence>
<dbReference type="Proteomes" id="UP000237271">
    <property type="component" value="Unassembled WGS sequence"/>
</dbReference>
<dbReference type="EMBL" id="NCKW01016858">
    <property type="protein sequence ID" value="POM60525.1"/>
    <property type="molecule type" value="Genomic_DNA"/>
</dbReference>
<dbReference type="InterPro" id="IPR013762">
    <property type="entry name" value="Integrase-like_cat_sf"/>
</dbReference>
<accession>A0A2P4X4P8</accession>
<dbReference type="PANTHER" id="PTHR34605">
    <property type="entry name" value="PHAGE_INTEGRASE DOMAIN-CONTAINING PROTEIN"/>
    <property type="match status" value="1"/>
</dbReference>
<dbReference type="GO" id="GO:0003677">
    <property type="term" value="F:DNA binding"/>
    <property type="evidence" value="ECO:0007669"/>
    <property type="project" value="InterPro"/>
</dbReference>
<reference evidence="2 3" key="1">
    <citation type="journal article" date="2017" name="Genome Biol. Evol.">
        <title>Phytophthora megakarya and P. palmivora, closely related causal agents of cacao black pod rot, underwent increases in genome sizes and gene numbers by different mechanisms.</title>
        <authorList>
            <person name="Ali S.S."/>
            <person name="Shao J."/>
            <person name="Lary D.J."/>
            <person name="Kronmiller B."/>
            <person name="Shen D."/>
            <person name="Strem M.D."/>
            <person name="Amoako-Attah I."/>
            <person name="Akrofi A.Y."/>
            <person name="Begoude B.A."/>
            <person name="Ten Hoopen G.M."/>
            <person name="Coulibaly K."/>
            <person name="Kebe B.I."/>
            <person name="Melnick R.L."/>
            <person name="Guiltinan M.J."/>
            <person name="Tyler B.M."/>
            <person name="Meinhardt L.W."/>
            <person name="Bailey B.A."/>
        </authorList>
    </citation>
    <scope>NUCLEOTIDE SEQUENCE [LARGE SCALE GENOMIC DNA]</scope>
    <source>
        <strain evidence="3">sbr112.9</strain>
    </source>
</reference>
<evidence type="ECO:0008006" key="4">
    <source>
        <dbReference type="Google" id="ProtNLM"/>
    </source>
</evidence>
<dbReference type="AlphaFoldDB" id="A0A2P4X4P8"/>
<dbReference type="PANTHER" id="PTHR34605:SF4">
    <property type="entry name" value="DNA ADENINE METHYLTRANSFERASE"/>
    <property type="match status" value="1"/>
</dbReference>
<proteinExistence type="predicted"/>